<dbReference type="STRING" id="27835.A0A0N4YWC2"/>
<feature type="region of interest" description="Disordered" evidence="1">
    <location>
        <begin position="181"/>
        <end position="204"/>
    </location>
</feature>
<sequence length="204" mass="23185">MVKVRTDSEKIDEKQRMITWLGIDEMSNEELTRRFDKEILKEAVVTSGNEELIREFECGRITSHRHPPGKPRQAGTRGRIIKISLPNKELRDSLLAHMRTGRQGLTSRFVHSFARRDYTVEELNLDRALRKEAGELNAREGRLAYVVRDFDIIKLKYPRDLPRRNQNAGAALGSAAEDSLIKGGADDASHRQVQGRRGKPASQA</sequence>
<proteinExistence type="predicted"/>
<organism evidence="4">
    <name type="scientific">Nippostrongylus brasiliensis</name>
    <name type="common">Rat hookworm</name>
    <dbReference type="NCBI Taxonomy" id="27835"/>
    <lineage>
        <taxon>Eukaryota</taxon>
        <taxon>Metazoa</taxon>
        <taxon>Ecdysozoa</taxon>
        <taxon>Nematoda</taxon>
        <taxon>Chromadorea</taxon>
        <taxon>Rhabditida</taxon>
        <taxon>Rhabditina</taxon>
        <taxon>Rhabditomorpha</taxon>
        <taxon>Strongyloidea</taxon>
        <taxon>Heligmosomidae</taxon>
        <taxon>Nippostrongylus</taxon>
    </lineage>
</organism>
<keyword evidence="3" id="KW-1185">Reference proteome</keyword>
<dbReference type="PANTHER" id="PTHR21459">
    <property type="entry name" value="PROTEIN CBG08968"/>
    <property type="match status" value="1"/>
</dbReference>
<evidence type="ECO:0000313" key="3">
    <source>
        <dbReference type="Proteomes" id="UP000271162"/>
    </source>
</evidence>
<dbReference type="WBParaSite" id="NBR_0002154401-mRNA-1">
    <property type="protein sequence ID" value="NBR_0002154401-mRNA-1"/>
    <property type="gene ID" value="NBR_0002154401"/>
</dbReference>
<reference evidence="4" key="1">
    <citation type="submission" date="2017-02" db="UniProtKB">
        <authorList>
            <consortium name="WormBaseParasite"/>
        </authorList>
    </citation>
    <scope>IDENTIFICATION</scope>
</reference>
<dbReference type="Proteomes" id="UP000271162">
    <property type="component" value="Unassembled WGS sequence"/>
</dbReference>
<dbReference type="AlphaFoldDB" id="A0A0N4YWC2"/>
<gene>
    <name evidence="2" type="ORF">NBR_LOCUS21545</name>
</gene>
<name>A0A0N4YWC2_NIPBR</name>
<protein>
    <submittedName>
        <fullName evidence="2 4">Uncharacterized protein</fullName>
    </submittedName>
</protein>
<dbReference type="PANTHER" id="PTHR21459:SF2">
    <property type="entry name" value="PROTEIN CBG08968"/>
    <property type="match status" value="1"/>
</dbReference>
<reference evidence="2 3" key="2">
    <citation type="submission" date="2018-11" db="EMBL/GenBank/DDBJ databases">
        <authorList>
            <consortium name="Pathogen Informatics"/>
        </authorList>
    </citation>
    <scope>NUCLEOTIDE SEQUENCE [LARGE SCALE GENOMIC DNA]</scope>
</reference>
<evidence type="ECO:0000256" key="1">
    <source>
        <dbReference type="SAM" id="MobiDB-lite"/>
    </source>
</evidence>
<accession>A0A0N4YWC2</accession>
<evidence type="ECO:0000313" key="2">
    <source>
        <dbReference type="EMBL" id="VDL85522.1"/>
    </source>
</evidence>
<dbReference type="EMBL" id="UYSL01026499">
    <property type="protein sequence ID" value="VDL85522.1"/>
    <property type="molecule type" value="Genomic_DNA"/>
</dbReference>
<feature type="compositionally biased region" description="Basic residues" evidence="1">
    <location>
        <begin position="193"/>
        <end position="204"/>
    </location>
</feature>
<dbReference type="OMA" id="EFECGRI"/>
<evidence type="ECO:0000313" key="4">
    <source>
        <dbReference type="WBParaSite" id="NBR_0002154401-mRNA-1"/>
    </source>
</evidence>